<dbReference type="Pfam" id="PF13927">
    <property type="entry name" value="Ig_3"/>
    <property type="match status" value="2"/>
</dbReference>
<comment type="caution">
    <text evidence="7">The sequence shown here is derived from an EMBL/GenBank/DDBJ whole genome shotgun (WGS) entry which is preliminary data.</text>
</comment>
<keyword evidence="8" id="KW-1185">Reference proteome</keyword>
<gene>
    <name evidence="7" type="ORF">P5673_013401</name>
</gene>
<dbReference type="InterPro" id="IPR003598">
    <property type="entry name" value="Ig_sub2"/>
</dbReference>
<dbReference type="SMART" id="SM00408">
    <property type="entry name" value="IGc2"/>
    <property type="match status" value="8"/>
</dbReference>
<evidence type="ECO:0000313" key="8">
    <source>
        <dbReference type="Proteomes" id="UP001249851"/>
    </source>
</evidence>
<dbReference type="SMART" id="SM00409">
    <property type="entry name" value="IG"/>
    <property type="match status" value="8"/>
</dbReference>
<evidence type="ECO:0000259" key="6">
    <source>
        <dbReference type="PROSITE" id="PS50835"/>
    </source>
</evidence>
<feature type="domain" description="Ig-like" evidence="6">
    <location>
        <begin position="431"/>
        <end position="525"/>
    </location>
</feature>
<dbReference type="InterPro" id="IPR003599">
    <property type="entry name" value="Ig_sub"/>
</dbReference>
<evidence type="ECO:0000256" key="4">
    <source>
        <dbReference type="ARBA" id="ARBA00023180"/>
    </source>
</evidence>
<dbReference type="InterPro" id="IPR007110">
    <property type="entry name" value="Ig-like_dom"/>
</dbReference>
<dbReference type="PROSITE" id="PS50835">
    <property type="entry name" value="IG_LIKE"/>
    <property type="match status" value="6"/>
</dbReference>
<dbReference type="SUPFAM" id="SSF48726">
    <property type="entry name" value="Immunoglobulin"/>
    <property type="match status" value="8"/>
</dbReference>
<feature type="domain" description="Ig-like" evidence="6">
    <location>
        <begin position="347"/>
        <end position="417"/>
    </location>
</feature>
<evidence type="ECO:0000313" key="7">
    <source>
        <dbReference type="EMBL" id="KAK2563067.1"/>
    </source>
</evidence>
<protein>
    <submittedName>
        <fullName evidence="7">Hemicentin-1</fullName>
    </submittedName>
</protein>
<proteinExistence type="predicted"/>
<dbReference type="PANTHER" id="PTHR11640:SF31">
    <property type="entry name" value="IRREGULAR CHIASM C-ROUGHEST PROTEIN-RELATED"/>
    <property type="match status" value="1"/>
</dbReference>
<dbReference type="GO" id="GO:0050839">
    <property type="term" value="F:cell adhesion molecule binding"/>
    <property type="evidence" value="ECO:0007669"/>
    <property type="project" value="TreeGrafter"/>
</dbReference>
<evidence type="ECO:0000256" key="5">
    <source>
        <dbReference type="ARBA" id="ARBA00023319"/>
    </source>
</evidence>
<sequence>MDGMFAPPEGKAELAMKSDFLRTEALKFIGKLDAYATAYLGFSMDFNCTTDDPTASVALLHNPGFGPFTERPLTPNKLILDGQVFTVLNIAVSDGGLYKCRATDQSGTTITSSQLYRVLQQAKLPREFGMVPYKALIITQGQNQSIICQARQEPFPFDLIWEKQTSPGSYVSVNPSMVKRDQSNQMVRAILTIANAKLSDDGLYKCTVSVKHKSTFRLTSVDVRAQLPRNFGLVPNKALIMTQGQSQSIICQAREEPFPFDLTWEKRTSAESYASVDPSMVKKDRSNQMVREILTIANAKLSDGGTYKCTVSVEHLSNFRMTSVQVKGTGALKFMGKLDLFAYAYLGLSMDFNCTTDDPAATVTLLHNQGFGPLTERPLTPNKLILDGQVFTVLNIAISDGGQYACRATDQSETTITSRRLFRVLQRAQLPKQFGLVPSKALIMMQGQNQSIICQALFEKFPFSLTWEKQTSPGLYVSVDPSMIKRDQSNQMVRAVLRIRNAKLSDGGIYKCKVTVKHVSTFKLTSVRVKGGLKFSGKLDQFASAYLGYSMDIDCTTDDPTASVVLLHNQGFGPFTERPLTPNKLILDGQVFTVLNIAVSDGGLYKCRATDQSGTTITSSQLYRVLQQAQLPRQFGLVPNKSLIIFRQGHNQSIICQALKERFPFDLTWEKQTSAGSYGSVDPSMVKRDQSNQMVRAILTIANAKLSDSGIYKCTVAVKHKSTFKLASVKVKDAYASSYLGQSMDFNCTTDDPAATVTLLHNQGFGPLTERPLTPNKLIRDGQVFTLLNIAVSDAGQYACRATDQSGTTITSSRLYQVLQRAP</sequence>
<keyword evidence="2" id="KW-0472">Membrane</keyword>
<name>A0AAD9QKT4_ACRCE</name>
<dbReference type="Proteomes" id="UP001249851">
    <property type="component" value="Unassembled WGS sequence"/>
</dbReference>
<evidence type="ECO:0000256" key="3">
    <source>
        <dbReference type="ARBA" id="ARBA00023157"/>
    </source>
</evidence>
<reference evidence="7" key="1">
    <citation type="journal article" date="2023" name="G3 (Bethesda)">
        <title>Whole genome assembly and annotation of the endangered Caribbean coral Acropora cervicornis.</title>
        <authorList>
            <person name="Selwyn J.D."/>
            <person name="Vollmer S.V."/>
        </authorList>
    </citation>
    <scope>NUCLEOTIDE SEQUENCE</scope>
    <source>
        <strain evidence="7">K2</strain>
    </source>
</reference>
<dbReference type="AlphaFoldDB" id="A0AAD9QKT4"/>
<dbReference type="InterPro" id="IPR036179">
    <property type="entry name" value="Ig-like_dom_sf"/>
</dbReference>
<organism evidence="7 8">
    <name type="scientific">Acropora cervicornis</name>
    <name type="common">Staghorn coral</name>
    <dbReference type="NCBI Taxonomy" id="6130"/>
    <lineage>
        <taxon>Eukaryota</taxon>
        <taxon>Metazoa</taxon>
        <taxon>Cnidaria</taxon>
        <taxon>Anthozoa</taxon>
        <taxon>Hexacorallia</taxon>
        <taxon>Scleractinia</taxon>
        <taxon>Astrocoeniina</taxon>
        <taxon>Acroporidae</taxon>
        <taxon>Acropora</taxon>
    </lineage>
</organism>
<keyword evidence="3" id="KW-1015">Disulfide bond</keyword>
<dbReference type="Gene3D" id="2.60.40.10">
    <property type="entry name" value="Immunoglobulins"/>
    <property type="match status" value="5"/>
</dbReference>
<evidence type="ECO:0000256" key="2">
    <source>
        <dbReference type="ARBA" id="ARBA00023136"/>
    </source>
</evidence>
<accession>A0AAD9QKT4</accession>
<dbReference type="InterPro" id="IPR051275">
    <property type="entry name" value="Cell_adhesion_signaling"/>
</dbReference>
<keyword evidence="4" id="KW-0325">Glycoprotein</keyword>
<comment type="subcellular location">
    <subcellularLocation>
        <location evidence="1">Membrane</location>
        <topology evidence="1">Single-pass type I membrane protein</topology>
    </subcellularLocation>
</comment>
<dbReference type="EMBL" id="JARQWQ010000026">
    <property type="protein sequence ID" value="KAK2563067.1"/>
    <property type="molecule type" value="Genomic_DNA"/>
</dbReference>
<feature type="domain" description="Ig-like" evidence="6">
    <location>
        <begin position="639"/>
        <end position="725"/>
    </location>
</feature>
<dbReference type="GO" id="GO:0005911">
    <property type="term" value="C:cell-cell junction"/>
    <property type="evidence" value="ECO:0007669"/>
    <property type="project" value="TreeGrafter"/>
</dbReference>
<keyword evidence="5" id="KW-0393">Immunoglobulin domain</keyword>
<dbReference type="GO" id="GO:0005886">
    <property type="term" value="C:plasma membrane"/>
    <property type="evidence" value="ECO:0007669"/>
    <property type="project" value="TreeGrafter"/>
</dbReference>
<dbReference type="InterPro" id="IPR013783">
    <property type="entry name" value="Ig-like_fold"/>
</dbReference>
<reference evidence="7" key="2">
    <citation type="journal article" date="2023" name="Science">
        <title>Genomic signatures of disease resistance in endangered staghorn corals.</title>
        <authorList>
            <person name="Vollmer S.V."/>
            <person name="Selwyn J.D."/>
            <person name="Despard B.A."/>
            <person name="Roesel C.L."/>
        </authorList>
    </citation>
    <scope>NUCLEOTIDE SEQUENCE</scope>
    <source>
        <strain evidence="7">K2</strain>
    </source>
</reference>
<feature type="domain" description="Ig-like" evidence="6">
    <location>
        <begin position="125"/>
        <end position="219"/>
    </location>
</feature>
<evidence type="ECO:0000256" key="1">
    <source>
        <dbReference type="ARBA" id="ARBA00004479"/>
    </source>
</evidence>
<feature type="domain" description="Ig-like" evidence="6">
    <location>
        <begin position="741"/>
        <end position="811"/>
    </location>
</feature>
<feature type="domain" description="Ig-like" evidence="6">
    <location>
        <begin position="228"/>
        <end position="325"/>
    </location>
</feature>
<dbReference type="CDD" id="cd00096">
    <property type="entry name" value="Ig"/>
    <property type="match status" value="3"/>
</dbReference>
<dbReference type="PANTHER" id="PTHR11640">
    <property type="entry name" value="NEPHRIN"/>
    <property type="match status" value="1"/>
</dbReference>
<dbReference type="GO" id="GO:0098609">
    <property type="term" value="P:cell-cell adhesion"/>
    <property type="evidence" value="ECO:0007669"/>
    <property type="project" value="TreeGrafter"/>
</dbReference>